<dbReference type="AlphaFoldDB" id="M7MW93"/>
<dbReference type="Proteomes" id="UP000011910">
    <property type="component" value="Unassembled WGS sequence"/>
</dbReference>
<evidence type="ECO:0000256" key="1">
    <source>
        <dbReference type="SAM" id="Phobius"/>
    </source>
</evidence>
<keyword evidence="1" id="KW-0472">Membrane</keyword>
<dbReference type="STRING" id="1279009.ADICEAN_04167"/>
<gene>
    <name evidence="2" type="ORF">ADICEAN_04167</name>
</gene>
<organism evidence="2 3">
    <name type="scientific">Cesiribacter andamanensis AMV16</name>
    <dbReference type="NCBI Taxonomy" id="1279009"/>
    <lineage>
        <taxon>Bacteria</taxon>
        <taxon>Pseudomonadati</taxon>
        <taxon>Bacteroidota</taxon>
        <taxon>Cytophagia</taxon>
        <taxon>Cytophagales</taxon>
        <taxon>Cesiribacteraceae</taxon>
        <taxon>Cesiribacter</taxon>
    </lineage>
</organism>
<reference evidence="2 3" key="1">
    <citation type="journal article" date="2013" name="Genome Announc.">
        <title>Draft Genome Sequence of Cesiribacter andamanensis Strain AMV16T, Isolated from a Soil Sample from a Mud Volcano in the Andaman Islands, India.</title>
        <authorList>
            <person name="Shivaji S."/>
            <person name="Ara S."/>
            <person name="Begum Z."/>
            <person name="Srinivas T.N."/>
            <person name="Singh A."/>
            <person name="Kumar Pinnaka A."/>
        </authorList>
    </citation>
    <scope>NUCLEOTIDE SEQUENCE [LARGE SCALE GENOMIC DNA]</scope>
    <source>
        <strain evidence="2 3">AMV16</strain>
    </source>
</reference>
<feature type="transmembrane region" description="Helical" evidence="1">
    <location>
        <begin position="20"/>
        <end position="39"/>
    </location>
</feature>
<keyword evidence="3" id="KW-1185">Reference proteome</keyword>
<evidence type="ECO:0000313" key="3">
    <source>
        <dbReference type="Proteomes" id="UP000011910"/>
    </source>
</evidence>
<dbReference type="OrthoDB" id="892899at2"/>
<sequence length="204" mass="23557">MAHSLKDFDSSFDVLKKITIGTILLSFVLLLLLGGYILLQERRRSERVYVVTDLGTLPALRQAEREISIFEARNQVKLFLHTMFAHHAANYQQQVEAGLHLIDKAGGQRIVHDFSKGEVYQNYVRLGTRTTIQVDSVLIDMKARPIAGRAYARQTIYLGEKKREFPIGIQFELIETYRSEQNPYGLLIQNFDYILYEPRAEHAR</sequence>
<comment type="caution">
    <text evidence="2">The sequence shown here is derived from an EMBL/GenBank/DDBJ whole genome shotgun (WGS) entry which is preliminary data.</text>
</comment>
<dbReference type="eggNOG" id="COG3701">
    <property type="taxonomic scope" value="Bacteria"/>
</dbReference>
<dbReference type="EMBL" id="AODQ01000203">
    <property type="protein sequence ID" value="EMR00708.1"/>
    <property type="molecule type" value="Genomic_DNA"/>
</dbReference>
<accession>M7MW93</accession>
<keyword evidence="1" id="KW-1133">Transmembrane helix</keyword>
<keyword evidence="1" id="KW-0812">Transmembrane</keyword>
<evidence type="ECO:0000313" key="2">
    <source>
        <dbReference type="EMBL" id="EMR00708.1"/>
    </source>
</evidence>
<dbReference type="RefSeq" id="WP_009197542.1">
    <property type="nucleotide sequence ID" value="NZ_AODQ01000203.1"/>
</dbReference>
<proteinExistence type="predicted"/>
<name>M7MW93_9BACT</name>
<protein>
    <submittedName>
        <fullName evidence="2">Conjugative transposon TraK protein</fullName>
    </submittedName>
</protein>